<dbReference type="Gene3D" id="3.40.710.10">
    <property type="entry name" value="DD-peptidase/beta-lactamase superfamily"/>
    <property type="match status" value="1"/>
</dbReference>
<evidence type="ECO:0000256" key="8">
    <source>
        <dbReference type="SAM" id="Phobius"/>
    </source>
</evidence>
<protein>
    <submittedName>
        <fullName evidence="10">D-alanyl-D-alanine carboxypeptidase family protein</fullName>
        <ecNumber evidence="10">3.4.-.-</ecNumber>
    </submittedName>
</protein>
<keyword evidence="6" id="KW-0961">Cell wall biogenesis/degradation</keyword>
<keyword evidence="3 10" id="KW-0378">Hydrolase</keyword>
<dbReference type="Proteomes" id="UP001235343">
    <property type="component" value="Unassembled WGS sequence"/>
</dbReference>
<dbReference type="EMBL" id="JASTZU010000012">
    <property type="protein sequence ID" value="MDL4839336.1"/>
    <property type="molecule type" value="Genomic_DNA"/>
</dbReference>
<keyword evidence="2" id="KW-0732">Signal</keyword>
<dbReference type="PRINTS" id="PR00725">
    <property type="entry name" value="DADACBPTASE1"/>
</dbReference>
<name>A0ABT7L0H9_9BACI</name>
<dbReference type="GO" id="GO:0004180">
    <property type="term" value="F:carboxypeptidase activity"/>
    <property type="evidence" value="ECO:0007669"/>
    <property type="project" value="UniProtKB-KW"/>
</dbReference>
<evidence type="ECO:0000256" key="6">
    <source>
        <dbReference type="ARBA" id="ARBA00023316"/>
    </source>
</evidence>
<evidence type="ECO:0000256" key="4">
    <source>
        <dbReference type="ARBA" id="ARBA00022960"/>
    </source>
</evidence>
<gene>
    <name evidence="10" type="ORF">QQS35_02515</name>
</gene>
<dbReference type="EC" id="3.4.-.-" evidence="10"/>
<accession>A0ABT7L0H9</accession>
<keyword evidence="8" id="KW-0812">Transmembrane</keyword>
<dbReference type="InterPro" id="IPR001967">
    <property type="entry name" value="Peptidase_S11_N"/>
</dbReference>
<evidence type="ECO:0000313" key="10">
    <source>
        <dbReference type="EMBL" id="MDL4839336.1"/>
    </source>
</evidence>
<dbReference type="PANTHER" id="PTHR21581">
    <property type="entry name" value="D-ALANYL-D-ALANINE CARBOXYPEPTIDASE"/>
    <property type="match status" value="1"/>
</dbReference>
<organism evidence="10 11">
    <name type="scientific">Aquibacillus rhizosphaerae</name>
    <dbReference type="NCBI Taxonomy" id="3051431"/>
    <lineage>
        <taxon>Bacteria</taxon>
        <taxon>Bacillati</taxon>
        <taxon>Bacillota</taxon>
        <taxon>Bacilli</taxon>
        <taxon>Bacillales</taxon>
        <taxon>Bacillaceae</taxon>
        <taxon>Aquibacillus</taxon>
    </lineage>
</organism>
<keyword evidence="5" id="KW-0573">Peptidoglycan synthesis</keyword>
<dbReference type="SUPFAM" id="SSF56601">
    <property type="entry name" value="beta-lactamase/transpeptidase-like"/>
    <property type="match status" value="1"/>
</dbReference>
<proteinExistence type="inferred from homology"/>
<dbReference type="PANTHER" id="PTHR21581:SF33">
    <property type="entry name" value="D-ALANYL-D-ALANINE CARBOXYPEPTIDASE DACB"/>
    <property type="match status" value="1"/>
</dbReference>
<evidence type="ECO:0000256" key="3">
    <source>
        <dbReference type="ARBA" id="ARBA00022801"/>
    </source>
</evidence>
<dbReference type="RefSeq" id="WP_285930187.1">
    <property type="nucleotide sequence ID" value="NZ_JASTZU010000012.1"/>
</dbReference>
<evidence type="ECO:0000256" key="7">
    <source>
        <dbReference type="RuleBase" id="RU004016"/>
    </source>
</evidence>
<evidence type="ECO:0000259" key="9">
    <source>
        <dbReference type="Pfam" id="PF00768"/>
    </source>
</evidence>
<evidence type="ECO:0000256" key="5">
    <source>
        <dbReference type="ARBA" id="ARBA00022984"/>
    </source>
</evidence>
<evidence type="ECO:0000313" key="11">
    <source>
        <dbReference type="Proteomes" id="UP001235343"/>
    </source>
</evidence>
<dbReference type="InterPro" id="IPR018044">
    <property type="entry name" value="Peptidase_S11"/>
</dbReference>
<comment type="similarity">
    <text evidence="1 7">Belongs to the peptidase S11 family.</text>
</comment>
<evidence type="ECO:0000256" key="2">
    <source>
        <dbReference type="ARBA" id="ARBA00022729"/>
    </source>
</evidence>
<reference evidence="10 11" key="1">
    <citation type="submission" date="2023-06" db="EMBL/GenBank/DDBJ databases">
        <title>Aquibacillus rhizosphaerae LR5S19.</title>
        <authorList>
            <person name="Sun J.-Q."/>
        </authorList>
    </citation>
    <scope>NUCLEOTIDE SEQUENCE [LARGE SCALE GENOMIC DNA]</scope>
    <source>
        <strain evidence="10 11">LR5S19</strain>
    </source>
</reference>
<comment type="caution">
    <text evidence="10">The sequence shown here is derived from an EMBL/GenBank/DDBJ whole genome shotgun (WGS) entry which is preliminary data.</text>
</comment>
<sequence length="390" mass="44040">MRKLLTILLILMNITLTLGITVQAETEEITPDNLISEAVILMDANSGQILYEKNARVPLYPASLTKIATAIYAIENGDMDDIVTISENAWETEGTRVYLEVEEKVSLKKLIQGLLINSGNDAGVAIAEHLDGSIEQFAESINTYLKDEIGVQDSHFVNPHGLFDPNHQTTAADLAKMTKYAMKNEKFREIIGTKQLEWNGESWATTLFHHHKLMRENPYEGVTGGKTGFVDESGHTLMTTAERENISLIVITLQNPLIMDGYNDTIQLLDYGFENFETNHIEKGTEYEDENGKVYQVSKNLYFTREKNESVSTEVNGDGELSIFQNNSLLNITFQLNKEDQEKKQQSKEEVINDEVSKASATGFNMYLILPILLVGLMLFLIIKRKLKYR</sequence>
<keyword evidence="4" id="KW-0133">Cell shape</keyword>
<keyword evidence="10" id="KW-0121">Carboxypeptidase</keyword>
<feature type="transmembrane region" description="Helical" evidence="8">
    <location>
        <begin position="364"/>
        <end position="383"/>
    </location>
</feature>
<evidence type="ECO:0000256" key="1">
    <source>
        <dbReference type="ARBA" id="ARBA00007164"/>
    </source>
</evidence>
<feature type="domain" description="Peptidase S11 D-alanyl-D-alanine carboxypeptidase A N-terminal" evidence="9">
    <location>
        <begin position="30"/>
        <end position="254"/>
    </location>
</feature>
<dbReference type="Pfam" id="PF00768">
    <property type="entry name" value="Peptidase_S11"/>
    <property type="match status" value="1"/>
</dbReference>
<keyword evidence="8" id="KW-0472">Membrane</keyword>
<keyword evidence="10" id="KW-0645">Protease</keyword>
<keyword evidence="8" id="KW-1133">Transmembrane helix</keyword>
<dbReference type="InterPro" id="IPR012338">
    <property type="entry name" value="Beta-lactam/transpept-like"/>
</dbReference>
<keyword evidence="11" id="KW-1185">Reference proteome</keyword>